<sequence length="86" mass="9154">MASLDRVKVLVLGDSGVGKSSLVHLLCQNQVLGNPSWTVGCSVDVRFLLCAMLCLVAQLSLTLCDPMDCSTPGYSICGILQVRILN</sequence>
<organism evidence="1">
    <name type="scientific">Ovis aries</name>
    <name type="common">Sheep</name>
    <dbReference type="NCBI Taxonomy" id="9940"/>
    <lineage>
        <taxon>Eukaryota</taxon>
        <taxon>Metazoa</taxon>
        <taxon>Chordata</taxon>
        <taxon>Craniata</taxon>
        <taxon>Vertebrata</taxon>
        <taxon>Euteleostomi</taxon>
        <taxon>Mammalia</taxon>
        <taxon>Eutheria</taxon>
        <taxon>Laurasiatheria</taxon>
        <taxon>Artiodactyla</taxon>
        <taxon>Ruminantia</taxon>
        <taxon>Pecora</taxon>
        <taxon>Bovidae</taxon>
        <taxon>Caprinae</taxon>
        <taxon>Ovis</taxon>
    </lineage>
</organism>
<evidence type="ECO:0000313" key="1">
    <source>
        <dbReference type="Ensembl" id="ENSOARP00020034703.1"/>
    </source>
</evidence>
<reference evidence="1" key="2">
    <citation type="submission" date="2025-08" db="UniProtKB">
        <authorList>
            <consortium name="Ensembl"/>
        </authorList>
    </citation>
    <scope>IDENTIFICATION</scope>
</reference>
<name>A0AC11CRI2_SHEEP</name>
<protein>
    <submittedName>
        <fullName evidence="1">RAB, member of RAS onco family like 3</fullName>
    </submittedName>
</protein>
<proteinExistence type="predicted"/>
<reference evidence="1" key="3">
    <citation type="submission" date="2025-09" db="UniProtKB">
        <authorList>
            <consortium name="Ensembl"/>
        </authorList>
    </citation>
    <scope>IDENTIFICATION</scope>
</reference>
<accession>A0AC11CRI2</accession>
<dbReference type="Ensembl" id="ENSOART00020073090.1">
    <property type="protein sequence ID" value="ENSOARP00020034703.1"/>
    <property type="gene ID" value="ENSOARG00020002395.2"/>
</dbReference>
<reference evidence="1" key="1">
    <citation type="submission" date="2020-11" db="EMBL/GenBank/DDBJ databases">
        <authorList>
            <person name="Davenport K.M."/>
            <person name="Bickhart D.M."/>
            <person name="Smith T.P.L."/>
            <person name="Murdoch B.M."/>
            <person name="Rosen B.D."/>
        </authorList>
    </citation>
    <scope>NUCLEOTIDE SEQUENCE [LARGE SCALE GENOMIC DNA]</scope>
    <source>
        <strain evidence="1">OAR_USU_Benz2616</strain>
    </source>
</reference>
<gene>
    <name evidence="1" type="primary">RABL3</name>
</gene>